<sequence>MLLNHCDQSSNAKNGTSVGAMKGHILKFLLSMLGQDAFYLWNINEVEFKPKPKAIPVDALPYN</sequence>
<accession>A0AAV7GGW2</accession>
<name>A0AAV7GGW2_DENCH</name>
<evidence type="ECO:0000313" key="2">
    <source>
        <dbReference type="Proteomes" id="UP000775213"/>
    </source>
</evidence>
<dbReference type="Proteomes" id="UP000775213">
    <property type="component" value="Unassembled WGS sequence"/>
</dbReference>
<gene>
    <name evidence="1" type="ORF">IEQ34_017003</name>
</gene>
<organism evidence="1 2">
    <name type="scientific">Dendrobium chrysotoxum</name>
    <name type="common">Orchid</name>
    <dbReference type="NCBI Taxonomy" id="161865"/>
    <lineage>
        <taxon>Eukaryota</taxon>
        <taxon>Viridiplantae</taxon>
        <taxon>Streptophyta</taxon>
        <taxon>Embryophyta</taxon>
        <taxon>Tracheophyta</taxon>
        <taxon>Spermatophyta</taxon>
        <taxon>Magnoliopsida</taxon>
        <taxon>Liliopsida</taxon>
        <taxon>Asparagales</taxon>
        <taxon>Orchidaceae</taxon>
        <taxon>Epidendroideae</taxon>
        <taxon>Malaxideae</taxon>
        <taxon>Dendrobiinae</taxon>
        <taxon>Dendrobium</taxon>
    </lineage>
</organism>
<protein>
    <submittedName>
        <fullName evidence="1">Uncharacterized protein</fullName>
    </submittedName>
</protein>
<proteinExistence type="predicted"/>
<reference evidence="1 2" key="1">
    <citation type="journal article" date="2021" name="Hortic Res">
        <title>Chromosome-scale assembly of the Dendrobium chrysotoxum genome enhances the understanding of orchid evolution.</title>
        <authorList>
            <person name="Zhang Y."/>
            <person name="Zhang G.Q."/>
            <person name="Zhang D."/>
            <person name="Liu X.D."/>
            <person name="Xu X.Y."/>
            <person name="Sun W.H."/>
            <person name="Yu X."/>
            <person name="Zhu X."/>
            <person name="Wang Z.W."/>
            <person name="Zhao X."/>
            <person name="Zhong W.Y."/>
            <person name="Chen H."/>
            <person name="Yin W.L."/>
            <person name="Huang T."/>
            <person name="Niu S.C."/>
            <person name="Liu Z.J."/>
        </authorList>
    </citation>
    <scope>NUCLEOTIDE SEQUENCE [LARGE SCALE GENOMIC DNA]</scope>
    <source>
        <strain evidence="1">Lindl</strain>
    </source>
</reference>
<dbReference type="EMBL" id="JAGFBR010000015">
    <property type="protein sequence ID" value="KAH0455079.1"/>
    <property type="molecule type" value="Genomic_DNA"/>
</dbReference>
<comment type="caution">
    <text evidence="1">The sequence shown here is derived from an EMBL/GenBank/DDBJ whole genome shotgun (WGS) entry which is preliminary data.</text>
</comment>
<evidence type="ECO:0000313" key="1">
    <source>
        <dbReference type="EMBL" id="KAH0455079.1"/>
    </source>
</evidence>
<dbReference type="AlphaFoldDB" id="A0AAV7GGW2"/>
<keyword evidence="2" id="KW-1185">Reference proteome</keyword>